<keyword evidence="6" id="KW-1185">Reference proteome</keyword>
<dbReference type="GO" id="GO:0030313">
    <property type="term" value="C:cell envelope"/>
    <property type="evidence" value="ECO:0007669"/>
    <property type="project" value="UniProtKB-SubCell"/>
</dbReference>
<dbReference type="GO" id="GO:0030246">
    <property type="term" value="F:carbohydrate binding"/>
    <property type="evidence" value="ECO:0007669"/>
    <property type="project" value="UniProtKB-ARBA"/>
</dbReference>
<dbReference type="PROSITE" id="PS51257">
    <property type="entry name" value="PROKAR_LIPOPROTEIN"/>
    <property type="match status" value="1"/>
</dbReference>
<comment type="similarity">
    <text evidence="2">Belongs to the bacterial solute-binding protein 2 family.</text>
</comment>
<proteinExistence type="inferred from homology"/>
<evidence type="ECO:0000313" key="5">
    <source>
        <dbReference type="EMBL" id="GIJ63747.1"/>
    </source>
</evidence>
<organism evidence="5 6">
    <name type="scientific">Virgisporangium aurantiacum</name>
    <dbReference type="NCBI Taxonomy" id="175570"/>
    <lineage>
        <taxon>Bacteria</taxon>
        <taxon>Bacillati</taxon>
        <taxon>Actinomycetota</taxon>
        <taxon>Actinomycetes</taxon>
        <taxon>Micromonosporales</taxon>
        <taxon>Micromonosporaceae</taxon>
        <taxon>Virgisporangium</taxon>
    </lineage>
</organism>
<dbReference type="Pfam" id="PF13407">
    <property type="entry name" value="Peripla_BP_4"/>
    <property type="match status" value="1"/>
</dbReference>
<gene>
    <name evidence="5" type="ORF">Vau01_112630</name>
</gene>
<dbReference type="PANTHER" id="PTHR46847:SF1">
    <property type="entry name" value="D-ALLOSE-BINDING PERIPLASMIC PROTEIN-RELATED"/>
    <property type="match status" value="1"/>
</dbReference>
<evidence type="ECO:0000256" key="1">
    <source>
        <dbReference type="ARBA" id="ARBA00004196"/>
    </source>
</evidence>
<name>A0A8J4E9H6_9ACTN</name>
<dbReference type="CDD" id="cd20005">
    <property type="entry name" value="PBP1_ABC_sugar_binding-like"/>
    <property type="match status" value="1"/>
</dbReference>
<comment type="caution">
    <text evidence="5">The sequence shown here is derived from an EMBL/GenBank/DDBJ whole genome shotgun (WGS) entry which is preliminary data.</text>
</comment>
<accession>A0A8J4E9H6</accession>
<evidence type="ECO:0000313" key="6">
    <source>
        <dbReference type="Proteomes" id="UP000612585"/>
    </source>
</evidence>
<dbReference type="EMBL" id="BOPG01000102">
    <property type="protein sequence ID" value="GIJ63747.1"/>
    <property type="molecule type" value="Genomic_DNA"/>
</dbReference>
<protein>
    <submittedName>
        <fullName evidence="5">LacI family transcriptional regulator</fullName>
    </submittedName>
</protein>
<dbReference type="Proteomes" id="UP000612585">
    <property type="component" value="Unassembled WGS sequence"/>
</dbReference>
<evidence type="ECO:0000256" key="3">
    <source>
        <dbReference type="ARBA" id="ARBA00022729"/>
    </source>
</evidence>
<dbReference type="Gene3D" id="3.40.50.2300">
    <property type="match status" value="2"/>
</dbReference>
<keyword evidence="3" id="KW-0732">Signal</keyword>
<dbReference type="InterPro" id="IPR025997">
    <property type="entry name" value="SBP_2_dom"/>
</dbReference>
<evidence type="ECO:0000256" key="2">
    <source>
        <dbReference type="ARBA" id="ARBA00007639"/>
    </source>
</evidence>
<dbReference type="SUPFAM" id="SSF53822">
    <property type="entry name" value="Periplasmic binding protein-like I"/>
    <property type="match status" value="1"/>
</dbReference>
<comment type="subcellular location">
    <subcellularLocation>
        <location evidence="1">Cell envelope</location>
    </subcellularLocation>
</comment>
<dbReference type="InterPro" id="IPR028082">
    <property type="entry name" value="Peripla_BP_I"/>
</dbReference>
<dbReference type="PANTHER" id="PTHR46847">
    <property type="entry name" value="D-ALLOSE-BINDING PERIPLASMIC PROTEIN-RELATED"/>
    <property type="match status" value="1"/>
</dbReference>
<dbReference type="AlphaFoldDB" id="A0A8J4E9H6"/>
<evidence type="ECO:0000259" key="4">
    <source>
        <dbReference type="Pfam" id="PF13407"/>
    </source>
</evidence>
<feature type="domain" description="Periplasmic binding protein" evidence="4">
    <location>
        <begin position="39"/>
        <end position="294"/>
    </location>
</feature>
<sequence length="323" mass="34067">MNRRTITAIVGVMAVAVAVSGCGDPDADGGSGGDKQPYVALISKGFRHQFWQAVKAGAEQAGKEFNVKVTFEGAQEEGNVEQQIQLLQTVLDKRPDAVGFAAIDSQAAGPLMQQAKDSKIPVIAFDSGVDSDVPVTTASTDNLAAAAEAAKRMAELIGHEGKIAMVVHDQTSVTGVQRRDGFRDYMKKNEPKINIVDIQYSGDPLKATDLAKAIIAANPDLKGMYGSNEGAAIGVVHAVQELGIQGKLKIVGFDSGKDQVDAIKSGLMAGAITQNPVGIGYETVKAAVAVIKGESVAKTIDTGFYWYDKTNIDDAKITPLLYQ</sequence>
<reference evidence="5" key="1">
    <citation type="submission" date="2021-01" db="EMBL/GenBank/DDBJ databases">
        <title>Whole genome shotgun sequence of Virgisporangium aurantiacum NBRC 16421.</title>
        <authorList>
            <person name="Komaki H."/>
            <person name="Tamura T."/>
        </authorList>
    </citation>
    <scope>NUCLEOTIDE SEQUENCE</scope>
    <source>
        <strain evidence="5">NBRC 16421</strain>
    </source>
</reference>